<dbReference type="EMBL" id="JARKHS020036415">
    <property type="protein sequence ID" value="KAK8756197.1"/>
    <property type="molecule type" value="Genomic_DNA"/>
</dbReference>
<comment type="similarity">
    <text evidence="4 15">Belongs to the cytochrome P450 family.</text>
</comment>
<dbReference type="PRINTS" id="PR00463">
    <property type="entry name" value="EP450I"/>
</dbReference>
<keyword evidence="8" id="KW-0492">Microsome</keyword>
<keyword evidence="16" id="KW-0812">Transmembrane</keyword>
<dbReference type="GO" id="GO:0005789">
    <property type="term" value="C:endoplasmic reticulum membrane"/>
    <property type="evidence" value="ECO:0007669"/>
    <property type="project" value="UniProtKB-SubCell"/>
</dbReference>
<evidence type="ECO:0000256" key="6">
    <source>
        <dbReference type="ARBA" id="ARBA00022723"/>
    </source>
</evidence>
<evidence type="ECO:0000256" key="12">
    <source>
        <dbReference type="ARBA" id="ARBA00023136"/>
    </source>
</evidence>
<dbReference type="GO" id="GO:0020037">
    <property type="term" value="F:heme binding"/>
    <property type="evidence" value="ECO:0007669"/>
    <property type="project" value="InterPro"/>
</dbReference>
<evidence type="ECO:0000256" key="15">
    <source>
        <dbReference type="RuleBase" id="RU000461"/>
    </source>
</evidence>
<feature type="transmembrane region" description="Helical" evidence="16">
    <location>
        <begin position="6"/>
        <end position="24"/>
    </location>
</feature>
<reference evidence="17 18" key="1">
    <citation type="journal article" date="2023" name="Arcadia Sci">
        <title>De novo assembly of a long-read Amblyomma americanum tick genome.</title>
        <authorList>
            <person name="Chou S."/>
            <person name="Poskanzer K.E."/>
            <person name="Rollins M."/>
            <person name="Thuy-Boun P.S."/>
        </authorList>
    </citation>
    <scope>NUCLEOTIDE SEQUENCE [LARGE SCALE GENOMIC DNA]</scope>
    <source>
        <strain evidence="17">F_SG_1</strain>
        <tissue evidence="17">Salivary glands</tissue>
    </source>
</reference>
<evidence type="ECO:0000256" key="13">
    <source>
        <dbReference type="ARBA" id="ARBA00043906"/>
    </source>
</evidence>
<evidence type="ECO:0000256" key="5">
    <source>
        <dbReference type="ARBA" id="ARBA00022617"/>
    </source>
</evidence>
<keyword evidence="9 15" id="KW-0560">Oxidoreductase</keyword>
<keyword evidence="10 14" id="KW-0408">Iron</keyword>
<evidence type="ECO:0000256" key="16">
    <source>
        <dbReference type="SAM" id="Phobius"/>
    </source>
</evidence>
<dbReference type="InterPro" id="IPR017972">
    <property type="entry name" value="Cyt_P450_CS"/>
</dbReference>
<keyword evidence="12 16" id="KW-0472">Membrane</keyword>
<dbReference type="GO" id="GO:0016705">
    <property type="term" value="F:oxidoreductase activity, acting on paired donors, with incorporation or reduction of molecular oxygen"/>
    <property type="evidence" value="ECO:0007669"/>
    <property type="project" value="InterPro"/>
</dbReference>
<comment type="caution">
    <text evidence="17">The sequence shown here is derived from an EMBL/GenBank/DDBJ whole genome shotgun (WGS) entry which is preliminary data.</text>
</comment>
<keyword evidence="16" id="KW-1133">Transmembrane helix</keyword>
<dbReference type="GO" id="GO:0008395">
    <property type="term" value="F:steroid hydroxylase activity"/>
    <property type="evidence" value="ECO:0007669"/>
    <property type="project" value="TreeGrafter"/>
</dbReference>
<dbReference type="PRINTS" id="PR00385">
    <property type="entry name" value="P450"/>
</dbReference>
<dbReference type="CDD" id="cd11055">
    <property type="entry name" value="CYP3A-like"/>
    <property type="match status" value="1"/>
</dbReference>
<dbReference type="AlphaFoldDB" id="A0AAQ4D157"/>
<dbReference type="InterPro" id="IPR050705">
    <property type="entry name" value="Cytochrome_P450_3A"/>
</dbReference>
<evidence type="ECO:0000256" key="4">
    <source>
        <dbReference type="ARBA" id="ARBA00010617"/>
    </source>
</evidence>
<dbReference type="PANTHER" id="PTHR24302">
    <property type="entry name" value="CYTOCHROME P450 FAMILY 3"/>
    <property type="match status" value="1"/>
</dbReference>
<sequence>MELIGLPDWLLLAATACVLLYLYAARNRNYWKKQNVVHEAFSLVIGPALRIFYKPVHEMDQERYRKMGRVFGIFEGGTPTLMVGEPELVKRVLVKDFPALCNRRPLQFFDPILDNMMSIAPVERWRKIRPSASPAFTTGKLRRMNNLIQDCAKITSEHMKNAAQLKKDVDIKQFYGHYTLDVIARCAFGTKLDSHTDATNEFVSKARKAFSGGITLPLVMLLLFPGVVKALKVKVFNSEVFQYFKDVSVNIIQKRKEKHHRHEDFLQLMMDAQEGALADDPEAASGKESSEIFNLDSDVKNDIMFVSKALSEDEALSQCVLFFLAGQDTTSSVLSYAAYLLALNPDVQSKLRKEADECFATHGKEPSLDAVSKLPYLHCVVSETLRMYPPGPRIERSAHEDYVLGDTGIRVPKGCVIAVPVYSMHHDPEFFPNPEKFDPDRFSEENIDSIQPYSYLPFGAGPRNCVGMRFALQAVKLSLLHSVHSVQFVPTKETKVPLEFGTGIAILAAKDVTVGIRQRPDLL</sequence>
<comment type="subcellular location">
    <subcellularLocation>
        <location evidence="3">Endoplasmic reticulum membrane</location>
        <topology evidence="3">Peripheral membrane protein</topology>
    </subcellularLocation>
    <subcellularLocation>
        <location evidence="2">Microsome membrane</location>
        <topology evidence="2">Peripheral membrane protein</topology>
    </subcellularLocation>
</comment>
<dbReference type="FunFam" id="1.10.630.10:FF:000042">
    <property type="entry name" value="Cytochrome P450"/>
    <property type="match status" value="1"/>
</dbReference>
<dbReference type="SUPFAM" id="SSF48264">
    <property type="entry name" value="Cytochrome P450"/>
    <property type="match status" value="1"/>
</dbReference>
<keyword evidence="5 14" id="KW-0349">Heme</keyword>
<comment type="cofactor">
    <cofactor evidence="1 14">
        <name>heme</name>
        <dbReference type="ChEBI" id="CHEBI:30413"/>
    </cofactor>
</comment>
<dbReference type="PROSITE" id="PS00086">
    <property type="entry name" value="CYTOCHROME_P450"/>
    <property type="match status" value="1"/>
</dbReference>
<evidence type="ECO:0000256" key="2">
    <source>
        <dbReference type="ARBA" id="ARBA00004174"/>
    </source>
</evidence>
<evidence type="ECO:0000313" key="17">
    <source>
        <dbReference type="EMBL" id="KAK8756197.1"/>
    </source>
</evidence>
<protein>
    <recommendedName>
        <fullName evidence="19">Cytochrome</fullName>
    </recommendedName>
</protein>
<evidence type="ECO:0000256" key="11">
    <source>
        <dbReference type="ARBA" id="ARBA00023033"/>
    </source>
</evidence>
<evidence type="ECO:0000256" key="8">
    <source>
        <dbReference type="ARBA" id="ARBA00022848"/>
    </source>
</evidence>
<keyword evidence="18" id="KW-1185">Reference proteome</keyword>
<dbReference type="InterPro" id="IPR002401">
    <property type="entry name" value="Cyt_P450_E_grp-I"/>
</dbReference>
<evidence type="ECO:0000256" key="3">
    <source>
        <dbReference type="ARBA" id="ARBA00004406"/>
    </source>
</evidence>
<dbReference type="Proteomes" id="UP001321473">
    <property type="component" value="Unassembled WGS sequence"/>
</dbReference>
<proteinExistence type="inferred from homology"/>
<feature type="binding site" description="axial binding residue" evidence="14">
    <location>
        <position position="465"/>
    </location>
    <ligand>
        <name>heme</name>
        <dbReference type="ChEBI" id="CHEBI:30413"/>
    </ligand>
    <ligandPart>
        <name>Fe</name>
        <dbReference type="ChEBI" id="CHEBI:18248"/>
    </ligandPart>
</feature>
<evidence type="ECO:0000256" key="7">
    <source>
        <dbReference type="ARBA" id="ARBA00022824"/>
    </source>
</evidence>
<accession>A0AAQ4D157</accession>
<evidence type="ECO:0000256" key="10">
    <source>
        <dbReference type="ARBA" id="ARBA00023004"/>
    </source>
</evidence>
<evidence type="ECO:0000256" key="1">
    <source>
        <dbReference type="ARBA" id="ARBA00001971"/>
    </source>
</evidence>
<keyword evidence="7" id="KW-0256">Endoplasmic reticulum</keyword>
<keyword evidence="6 14" id="KW-0479">Metal-binding</keyword>
<dbReference type="PANTHER" id="PTHR24302:SF15">
    <property type="entry name" value="FATTY-ACID PEROXYGENASE"/>
    <property type="match status" value="1"/>
</dbReference>
<evidence type="ECO:0000256" key="9">
    <source>
        <dbReference type="ARBA" id="ARBA00023002"/>
    </source>
</evidence>
<evidence type="ECO:0008006" key="19">
    <source>
        <dbReference type="Google" id="ProtNLM"/>
    </source>
</evidence>
<comment type="function">
    <text evidence="13">Cytochromes P450 are a group of heme-thiolate monooxygenases. They oxidize a variety of structurally unrelated compounds, including steroids, fatty acids, and xenobiotics.</text>
</comment>
<dbReference type="Pfam" id="PF00067">
    <property type="entry name" value="p450"/>
    <property type="match status" value="1"/>
</dbReference>
<organism evidence="17 18">
    <name type="scientific">Amblyomma americanum</name>
    <name type="common">Lone star tick</name>
    <dbReference type="NCBI Taxonomy" id="6943"/>
    <lineage>
        <taxon>Eukaryota</taxon>
        <taxon>Metazoa</taxon>
        <taxon>Ecdysozoa</taxon>
        <taxon>Arthropoda</taxon>
        <taxon>Chelicerata</taxon>
        <taxon>Arachnida</taxon>
        <taxon>Acari</taxon>
        <taxon>Parasitiformes</taxon>
        <taxon>Ixodida</taxon>
        <taxon>Ixodoidea</taxon>
        <taxon>Ixodidae</taxon>
        <taxon>Amblyomminae</taxon>
        <taxon>Amblyomma</taxon>
    </lineage>
</organism>
<dbReference type="InterPro" id="IPR036396">
    <property type="entry name" value="Cyt_P450_sf"/>
</dbReference>
<dbReference type="InterPro" id="IPR001128">
    <property type="entry name" value="Cyt_P450"/>
</dbReference>
<dbReference type="GO" id="GO:0005506">
    <property type="term" value="F:iron ion binding"/>
    <property type="evidence" value="ECO:0007669"/>
    <property type="project" value="InterPro"/>
</dbReference>
<evidence type="ECO:0000256" key="14">
    <source>
        <dbReference type="PIRSR" id="PIRSR602401-1"/>
    </source>
</evidence>
<evidence type="ECO:0000313" key="18">
    <source>
        <dbReference type="Proteomes" id="UP001321473"/>
    </source>
</evidence>
<keyword evidence="11 15" id="KW-0503">Monooxygenase</keyword>
<feature type="transmembrane region" description="Helical" evidence="16">
    <location>
        <begin position="209"/>
        <end position="228"/>
    </location>
</feature>
<name>A0AAQ4D157_AMBAM</name>
<dbReference type="Gene3D" id="1.10.630.10">
    <property type="entry name" value="Cytochrome P450"/>
    <property type="match status" value="1"/>
</dbReference>
<gene>
    <name evidence="17" type="ORF">V5799_001101</name>
</gene>